<feature type="binding site" description="axial binding residue" evidence="16">
    <location>
        <position position="146"/>
    </location>
    <ligand>
        <name>heme</name>
        <dbReference type="ChEBI" id="CHEBI:30413"/>
        <label>3</label>
    </ligand>
    <ligandPart>
        <name>Fe</name>
        <dbReference type="ChEBI" id="CHEBI:18248"/>
    </ligandPart>
</feature>
<dbReference type="GO" id="GO:0005886">
    <property type="term" value="C:plasma membrane"/>
    <property type="evidence" value="ECO:0007669"/>
    <property type="project" value="UniProtKB-SubCell"/>
</dbReference>
<name>A0A2T3L4M6_9GAMM</name>
<dbReference type="GO" id="GO:0009276">
    <property type="term" value="C:Gram-negative-bacterium-type cell wall"/>
    <property type="evidence" value="ECO:0007669"/>
    <property type="project" value="UniProtKB-UniRule"/>
</dbReference>
<evidence type="ECO:0000256" key="10">
    <source>
        <dbReference type="ARBA" id="ARBA00022982"/>
    </source>
</evidence>
<evidence type="ECO:0000256" key="16">
    <source>
        <dbReference type="PIRSR" id="PIRSR000014-2"/>
    </source>
</evidence>
<feature type="binding site" description="covalent" evidence="15">
    <location>
        <position position="52"/>
    </location>
    <ligand>
        <name>heme</name>
        <dbReference type="ChEBI" id="CHEBI:30413"/>
        <label>1</label>
    </ligand>
</feature>
<keyword evidence="13 14" id="KW-0472">Membrane</keyword>
<comment type="similarity">
    <text evidence="3">Belongs to the NapC/NirT/NrfH family.</text>
</comment>
<dbReference type="PANTHER" id="PTHR30333:SF1">
    <property type="entry name" value="CYTOCHROME C-TYPE PROTEIN NAPC"/>
    <property type="match status" value="1"/>
</dbReference>
<dbReference type="NCBIfam" id="TIGR02162">
    <property type="entry name" value="torC"/>
    <property type="match status" value="1"/>
</dbReference>
<evidence type="ECO:0000256" key="8">
    <source>
        <dbReference type="ARBA" id="ARBA00022692"/>
    </source>
</evidence>
<evidence type="ECO:0000256" key="9">
    <source>
        <dbReference type="ARBA" id="ARBA00022723"/>
    </source>
</evidence>
<feature type="binding site" description="axial binding residue" evidence="16">
    <location>
        <position position="344"/>
    </location>
    <ligand>
        <name>heme</name>
        <dbReference type="ChEBI" id="CHEBI:30413"/>
        <label>5</label>
    </ligand>
    <ligandPart>
        <name>Fe</name>
        <dbReference type="ChEBI" id="CHEBI:18248"/>
    </ligandPart>
</feature>
<keyword evidence="11 17" id="KW-1133">Transmembrane helix</keyword>
<feature type="binding site" description="covalent" evidence="15">
    <location>
        <position position="55"/>
    </location>
    <ligand>
        <name>heme</name>
        <dbReference type="ChEBI" id="CHEBI:30413"/>
        <label>1</label>
    </ligand>
</feature>
<gene>
    <name evidence="19" type="primary">torC</name>
    <name evidence="19" type="ORF">C9J47_20215</name>
</gene>
<comment type="caution">
    <text evidence="19">The sequence shown here is derived from an EMBL/GenBank/DDBJ whole genome shotgun (WGS) entry which is preliminary data.</text>
</comment>
<evidence type="ECO:0000256" key="13">
    <source>
        <dbReference type="ARBA" id="ARBA00023136"/>
    </source>
</evidence>
<evidence type="ECO:0000256" key="11">
    <source>
        <dbReference type="ARBA" id="ARBA00022989"/>
    </source>
</evidence>
<dbReference type="GO" id="GO:0009055">
    <property type="term" value="F:electron transfer activity"/>
    <property type="evidence" value="ECO:0007669"/>
    <property type="project" value="UniProtKB-UniRule"/>
</dbReference>
<feature type="binding site" description="covalent" evidence="15">
    <location>
        <position position="343"/>
    </location>
    <ligand>
        <name>heme</name>
        <dbReference type="ChEBI" id="CHEBI:30413"/>
        <label>5</label>
    </ligand>
</feature>
<dbReference type="RefSeq" id="WP_107255115.1">
    <property type="nucleotide sequence ID" value="NZ_JAKJTK010000019.1"/>
</dbReference>
<evidence type="ECO:0000256" key="15">
    <source>
        <dbReference type="PIRSR" id="PIRSR000014-1"/>
    </source>
</evidence>
<dbReference type="InterPro" id="IPR036280">
    <property type="entry name" value="Multihaem_cyt_sf"/>
</dbReference>
<evidence type="ECO:0000256" key="3">
    <source>
        <dbReference type="ARBA" id="ARBA00007395"/>
    </source>
</evidence>
<keyword evidence="7 14" id="KW-0349">Heme</keyword>
<keyword evidence="4 14" id="KW-0813">Transport</keyword>
<dbReference type="FunFam" id="1.10.3820.10:FF:000001">
    <property type="entry name" value="Cytochrome c-type protein"/>
    <property type="match status" value="1"/>
</dbReference>
<dbReference type="Pfam" id="PF03264">
    <property type="entry name" value="Cytochrom_NNT"/>
    <property type="match status" value="1"/>
</dbReference>
<dbReference type="SUPFAM" id="SSF48695">
    <property type="entry name" value="Multiheme cytochromes"/>
    <property type="match status" value="1"/>
</dbReference>
<sequence>MMSFIKKLWGTFWRPAVHISLGILTLGGFVAGVIFWGGFNTALEITNTEKFCIGCHEMKDNVYKELQTTVHWSNNAGVRATCPDCHVPHNWTDKIARKMQASKEVFGAIFGTIDTREKFLAKRGELAQHEWKRFASNGSLECKNCHQYESMKWEEMSPLAQSQMKQAAEKDQSCLDCHKGIAHSLPDNMDTSGGMVSQLVSQSQNTSYTEGSNYFSVRYLPMYEDEALTQSGGELNPASEVKVVAVKGNAIQIEINGWRKTKGFGRVISEDFGMNIPTAALSKDAAQNNTLVQKFEEKEDDLTGLPWQRVTVKLWMPKESLVDNVDMIWSETKSAYTTNCSVCHTQPAENHFDANTWPGMFNGMLAFVNLDRDSEALVLKYLQKHSSDFSDSGH</sequence>
<feature type="binding site" description="axial binding residue" evidence="16">
    <location>
        <position position="86"/>
    </location>
    <ligand>
        <name>heme</name>
        <dbReference type="ChEBI" id="CHEBI:30413"/>
        <label>2</label>
    </ligand>
    <ligandPart>
        <name>Fe</name>
        <dbReference type="ChEBI" id="CHEBI:18248"/>
    </ligandPart>
</feature>
<organism evidence="19 20">
    <name type="scientific">Photobacterium indicum</name>
    <dbReference type="NCBI Taxonomy" id="81447"/>
    <lineage>
        <taxon>Bacteria</taxon>
        <taxon>Pseudomonadati</taxon>
        <taxon>Pseudomonadota</taxon>
        <taxon>Gammaproteobacteria</taxon>
        <taxon>Vibrionales</taxon>
        <taxon>Vibrionaceae</taxon>
        <taxon>Photobacterium</taxon>
    </lineage>
</organism>
<dbReference type="EMBL" id="PYOC01000009">
    <property type="protein sequence ID" value="PSV44466.1"/>
    <property type="molecule type" value="Genomic_DNA"/>
</dbReference>
<feature type="binding site" description="covalent" evidence="15">
    <location>
        <position position="145"/>
    </location>
    <ligand>
        <name>heme</name>
        <dbReference type="ChEBI" id="CHEBI:30413"/>
        <label>3</label>
    </ligand>
</feature>
<proteinExistence type="inferred from homology"/>
<dbReference type="InterPro" id="IPR051174">
    <property type="entry name" value="Cytochrome_c-type_ET"/>
</dbReference>
<keyword evidence="5 14" id="KW-1003">Cell membrane</keyword>
<evidence type="ECO:0000256" key="1">
    <source>
        <dbReference type="ARBA" id="ARBA00004249"/>
    </source>
</evidence>
<evidence type="ECO:0000256" key="12">
    <source>
        <dbReference type="ARBA" id="ARBA00023004"/>
    </source>
</evidence>
<comment type="PTM">
    <text evidence="15">Binds 5 heme groups per subunit.</text>
</comment>
<protein>
    <recommendedName>
        <fullName evidence="14">Cytochrome c-type protein</fullName>
    </recommendedName>
</protein>
<dbReference type="InterPro" id="IPR005126">
    <property type="entry name" value="NapC/NirT_cyt_c_N"/>
</dbReference>
<accession>A0A2T3L4M6</accession>
<feature type="binding site" description="covalent" evidence="15">
    <location>
        <position position="174"/>
    </location>
    <ligand>
        <name>heme</name>
        <dbReference type="ChEBI" id="CHEBI:30413"/>
        <label>4</label>
    </ligand>
</feature>
<dbReference type="GO" id="GO:0009061">
    <property type="term" value="P:anaerobic respiration"/>
    <property type="evidence" value="ECO:0007669"/>
    <property type="project" value="TreeGrafter"/>
</dbReference>
<comment type="subcellular location">
    <subcellularLocation>
        <location evidence="1">Cell inner membrane</location>
        <topology evidence="1">Single-pass type II membrane protein</topology>
    </subcellularLocation>
</comment>
<feature type="binding site" description="covalent" evidence="15">
    <location>
        <position position="82"/>
    </location>
    <ligand>
        <name>heme</name>
        <dbReference type="ChEBI" id="CHEBI:30413"/>
        <label>2</label>
    </ligand>
</feature>
<keyword evidence="6 14" id="KW-0997">Cell inner membrane</keyword>
<dbReference type="InterPro" id="IPR038266">
    <property type="entry name" value="NapC/NirT_cytc_sf"/>
</dbReference>
<feature type="binding site" description="covalent" evidence="15">
    <location>
        <position position="340"/>
    </location>
    <ligand>
        <name>heme</name>
        <dbReference type="ChEBI" id="CHEBI:30413"/>
        <label>5</label>
    </ligand>
</feature>
<feature type="binding site" description="covalent" evidence="15">
    <location>
        <position position="177"/>
    </location>
    <ligand>
        <name>heme</name>
        <dbReference type="ChEBI" id="CHEBI:30413"/>
        <label>4</label>
    </ligand>
</feature>
<feature type="binding site" description="axial binding residue" evidence="16">
    <location>
        <position position="56"/>
    </location>
    <ligand>
        <name>heme</name>
        <dbReference type="ChEBI" id="CHEBI:30413"/>
        <label>1</label>
    </ligand>
    <ligandPart>
        <name>Fe</name>
        <dbReference type="ChEBI" id="CHEBI:18248"/>
    </ligandPart>
</feature>
<feature type="transmembrane region" description="Helical" evidence="17">
    <location>
        <begin position="12"/>
        <end position="39"/>
    </location>
</feature>
<evidence type="ECO:0000256" key="17">
    <source>
        <dbReference type="SAM" id="Phobius"/>
    </source>
</evidence>
<dbReference type="Gene3D" id="1.10.3820.10">
    <property type="entry name" value="Di-heme elbow motif domain"/>
    <property type="match status" value="1"/>
</dbReference>
<dbReference type="Proteomes" id="UP000241803">
    <property type="component" value="Unassembled WGS sequence"/>
</dbReference>
<evidence type="ECO:0000313" key="20">
    <source>
        <dbReference type="Proteomes" id="UP000241803"/>
    </source>
</evidence>
<dbReference type="AlphaFoldDB" id="A0A2T3L4M6"/>
<keyword evidence="20" id="KW-1185">Reference proteome</keyword>
<evidence type="ECO:0000256" key="7">
    <source>
        <dbReference type="ARBA" id="ARBA00022617"/>
    </source>
</evidence>
<keyword evidence="12 14" id="KW-0408">Iron</keyword>
<feature type="domain" description="NapC/NirT cytochrome c N-terminal" evidence="18">
    <location>
        <begin position="16"/>
        <end position="187"/>
    </location>
</feature>
<evidence type="ECO:0000256" key="5">
    <source>
        <dbReference type="ARBA" id="ARBA00022475"/>
    </source>
</evidence>
<dbReference type="InterPro" id="IPR009154">
    <property type="entry name" value="Membr-bd_4haem_cyt_TorC"/>
</dbReference>
<dbReference type="GO" id="GO:0020037">
    <property type="term" value="F:heme binding"/>
    <property type="evidence" value="ECO:0007669"/>
    <property type="project" value="UniProtKB-UniRule"/>
</dbReference>
<evidence type="ECO:0000256" key="6">
    <source>
        <dbReference type="ARBA" id="ARBA00022519"/>
    </source>
</evidence>
<evidence type="ECO:0000259" key="18">
    <source>
        <dbReference type="Pfam" id="PF03264"/>
    </source>
</evidence>
<keyword evidence="9 14" id="KW-0479">Metal-binding</keyword>
<feature type="binding site" description="covalent" evidence="15">
    <location>
        <position position="142"/>
    </location>
    <ligand>
        <name>heme</name>
        <dbReference type="ChEBI" id="CHEBI:30413"/>
        <label>3</label>
    </ligand>
</feature>
<dbReference type="GO" id="GO:0005506">
    <property type="term" value="F:iron ion binding"/>
    <property type="evidence" value="ECO:0007669"/>
    <property type="project" value="UniProtKB-UniRule"/>
</dbReference>
<reference evidence="19 20" key="1">
    <citation type="submission" date="2018-03" db="EMBL/GenBank/DDBJ databases">
        <title>Whole genome sequencing of Histamine producing bacteria.</title>
        <authorList>
            <person name="Butler K."/>
        </authorList>
    </citation>
    <scope>NUCLEOTIDE SEQUENCE [LARGE SCALE GENOMIC DNA]</scope>
    <source>
        <strain evidence="19 20">ATCC 19614</strain>
    </source>
</reference>
<keyword evidence="10 14" id="KW-0249">Electron transport</keyword>
<evidence type="ECO:0000256" key="4">
    <source>
        <dbReference type="ARBA" id="ARBA00022448"/>
    </source>
</evidence>
<dbReference type="PIRSF" id="PIRSF000014">
    <property type="entry name" value="4_hem_cytch_TorC"/>
    <property type="match status" value="1"/>
</dbReference>
<keyword evidence="8 17" id="KW-0812">Transmembrane</keyword>
<feature type="binding site" description="axial binding residue" evidence="16">
    <location>
        <position position="178"/>
    </location>
    <ligand>
        <name>heme</name>
        <dbReference type="ChEBI" id="CHEBI:30413"/>
        <label>4</label>
    </ligand>
    <ligandPart>
        <name>Fe</name>
        <dbReference type="ChEBI" id="CHEBI:18248"/>
    </ligandPart>
</feature>
<evidence type="ECO:0000256" key="2">
    <source>
        <dbReference type="ARBA" id="ARBA00006417"/>
    </source>
</evidence>
<feature type="binding site" description="covalent" evidence="15">
    <location>
        <position position="85"/>
    </location>
    <ligand>
        <name>heme</name>
        <dbReference type="ChEBI" id="CHEBI:30413"/>
        <label>2</label>
    </ligand>
</feature>
<comment type="similarity">
    <text evidence="2 14">Belongs to the TorC/TorY family.</text>
</comment>
<evidence type="ECO:0000313" key="19">
    <source>
        <dbReference type="EMBL" id="PSV44466.1"/>
    </source>
</evidence>
<evidence type="ECO:0000256" key="14">
    <source>
        <dbReference type="PIRNR" id="PIRNR000014"/>
    </source>
</evidence>
<dbReference type="PANTHER" id="PTHR30333">
    <property type="entry name" value="CYTOCHROME C-TYPE PROTEIN"/>
    <property type="match status" value="1"/>
</dbReference>